<dbReference type="InterPro" id="IPR025644">
    <property type="entry name" value="DUF4344"/>
</dbReference>
<protein>
    <recommendedName>
        <fullName evidence="4">Metallopeptidase DUF4344</fullName>
    </recommendedName>
</protein>
<dbReference type="EMBL" id="JAABLP010000002">
    <property type="protein sequence ID" value="NBN64105.1"/>
    <property type="molecule type" value="Genomic_DNA"/>
</dbReference>
<dbReference type="Proteomes" id="UP000541347">
    <property type="component" value="Unassembled WGS sequence"/>
</dbReference>
<reference evidence="2 3" key="1">
    <citation type="submission" date="2020-01" db="EMBL/GenBank/DDBJ databases">
        <authorList>
            <person name="Peng S.Y."/>
            <person name="Li J."/>
            <person name="Wang M."/>
            <person name="Wang L."/>
            <person name="Wang C.Q."/>
            <person name="Wang J.R."/>
        </authorList>
    </citation>
    <scope>NUCLEOTIDE SEQUENCE [LARGE SCALE GENOMIC DNA]</scope>
    <source>
        <strain evidence="2 3">XCT-34</strain>
    </source>
</reference>
<evidence type="ECO:0000313" key="2">
    <source>
        <dbReference type="EMBL" id="NBN64105.1"/>
    </source>
</evidence>
<evidence type="ECO:0000313" key="3">
    <source>
        <dbReference type="Proteomes" id="UP000541347"/>
    </source>
</evidence>
<evidence type="ECO:0008006" key="4">
    <source>
        <dbReference type="Google" id="ProtNLM"/>
    </source>
</evidence>
<accession>A0ABW9ZGX5</accession>
<organism evidence="2 3">
    <name type="scientific">Pannonibacter tanglangensis</name>
    <dbReference type="NCBI Taxonomy" id="2750084"/>
    <lineage>
        <taxon>Bacteria</taxon>
        <taxon>Pseudomonadati</taxon>
        <taxon>Pseudomonadota</taxon>
        <taxon>Alphaproteobacteria</taxon>
        <taxon>Hyphomicrobiales</taxon>
        <taxon>Stappiaceae</taxon>
        <taxon>Pannonibacter</taxon>
    </lineage>
</organism>
<feature type="chain" id="PRO_5045774680" description="Metallopeptidase DUF4344" evidence="1">
    <location>
        <begin position="31"/>
        <end position="295"/>
    </location>
</feature>
<sequence>MLSVLKTTITPCVSLVLATLLAMFAGAATASSPFSEDNPNTATPAQVTAAIKDLAEADREALLDFVAGNALFTLYHEAGHMLVSELELPVLGKEEDAADNFAAVSMLQFEDETVNHLLSAAMDGWFLLANKNEIAEADFAGEHSLDIQRGYKVLCLMVGKDAKTFGDLAVELELEADRIESCAQDYADAEYAWAKLLEPHQRADNDPDRKIKVVYGPAPVGMQLLTEDFKTNELMELVAEELDAFYKLPEPVVFRAIRCGEENAFWHPQKREMHLCYERLNQMADLYLRYLKAEQ</sequence>
<keyword evidence="1" id="KW-0732">Signal</keyword>
<gene>
    <name evidence="2" type="ORF">GWI71_10475</name>
</gene>
<comment type="caution">
    <text evidence="2">The sequence shown here is derived from an EMBL/GenBank/DDBJ whole genome shotgun (WGS) entry which is preliminary data.</text>
</comment>
<proteinExistence type="predicted"/>
<evidence type="ECO:0000256" key="1">
    <source>
        <dbReference type="SAM" id="SignalP"/>
    </source>
</evidence>
<dbReference type="Pfam" id="PF14247">
    <property type="entry name" value="DUF4344"/>
    <property type="match status" value="2"/>
</dbReference>
<keyword evidence="3" id="KW-1185">Reference proteome</keyword>
<feature type="signal peptide" evidence="1">
    <location>
        <begin position="1"/>
        <end position="30"/>
    </location>
</feature>
<dbReference type="RefSeq" id="WP_161676042.1">
    <property type="nucleotide sequence ID" value="NZ_JAABLP010000002.1"/>
</dbReference>
<name>A0ABW9ZGX5_9HYPH</name>